<keyword evidence="4" id="KW-1185">Reference proteome</keyword>
<dbReference type="Pfam" id="PF00078">
    <property type="entry name" value="RVT_1"/>
    <property type="match status" value="1"/>
</dbReference>
<dbReference type="SUPFAM" id="SSF56219">
    <property type="entry name" value="DNase I-like"/>
    <property type="match status" value="1"/>
</dbReference>
<dbReference type="Gene3D" id="3.30.420.10">
    <property type="entry name" value="Ribonuclease H-like superfamily/Ribonuclease H"/>
    <property type="match status" value="1"/>
</dbReference>
<dbReference type="PANTHER" id="PTHR36688:SF1">
    <property type="entry name" value="ENDONUCLEASE_EXONUCLEASE_PHOSPHATASE DOMAIN-CONTAINING PROTEIN"/>
    <property type="match status" value="1"/>
</dbReference>
<dbReference type="InterPro" id="IPR052560">
    <property type="entry name" value="RdDP_mobile_element"/>
</dbReference>
<dbReference type="GO" id="GO:0071897">
    <property type="term" value="P:DNA biosynthetic process"/>
    <property type="evidence" value="ECO:0007669"/>
    <property type="project" value="UniProtKB-ARBA"/>
</dbReference>
<organism evidence="3 4">
    <name type="scientific">Lasius niger</name>
    <name type="common">Black garden ant</name>
    <dbReference type="NCBI Taxonomy" id="67767"/>
    <lineage>
        <taxon>Eukaryota</taxon>
        <taxon>Metazoa</taxon>
        <taxon>Ecdysozoa</taxon>
        <taxon>Arthropoda</taxon>
        <taxon>Hexapoda</taxon>
        <taxon>Insecta</taxon>
        <taxon>Pterygota</taxon>
        <taxon>Neoptera</taxon>
        <taxon>Endopterygota</taxon>
        <taxon>Hymenoptera</taxon>
        <taxon>Apocrita</taxon>
        <taxon>Aculeata</taxon>
        <taxon>Formicoidea</taxon>
        <taxon>Formicidae</taxon>
        <taxon>Formicinae</taxon>
        <taxon>Lasius</taxon>
        <taxon>Lasius</taxon>
    </lineage>
</organism>
<dbReference type="Proteomes" id="UP000036403">
    <property type="component" value="Unassembled WGS sequence"/>
</dbReference>
<comment type="caution">
    <text evidence="3">The sequence shown here is derived from an EMBL/GenBank/DDBJ whole genome shotgun (WGS) entry which is preliminary data.</text>
</comment>
<dbReference type="AlphaFoldDB" id="A0A0J7KR27"/>
<dbReference type="PROSITE" id="PS50878">
    <property type="entry name" value="RT_POL"/>
    <property type="match status" value="1"/>
</dbReference>
<protein>
    <submittedName>
        <fullName evidence="3">Pol-like protein</fullName>
    </submittedName>
</protein>
<dbReference type="PaxDb" id="67767-A0A0J7KR27"/>
<dbReference type="InterPro" id="IPR012337">
    <property type="entry name" value="RNaseH-like_sf"/>
</dbReference>
<sequence>MEDSGIIEDFLVKLSAAPDKDTLWMRLNKTIDLHIKNCGETWLEPQDNIRLKGFDVIRNDRIGRRGEVSSSLSARDLNTPSWRISTMDTVFWRPPDLPNLSIQQWLNFFSQFQGDFLVGGDFNLPNNCIVPLLESIEDLDVCLLNDNSPTYFEMERNYSSSLDLSFANSSLCLKIDWVVEDDLWGSDHTPIWINMNARVPLKNRFSKRERLHSSGTDWGIFRSSLEDRIEDVGEALLRDGNLDVQSIYSSFTSMIFDCLSFALPKNNTSRTLSSPRPVYYRNPLSSSSQSSYYLKKRSSHCPWWSEECDKLVAGRKIALDNFKKSGTRDDFLLYKRECAKVRIGLKNIKKENFRRFCESLRKDSNPTYIWKKVKSFQNYLNSSDSPNKYNQAVVDAIKNQISSLFPPWARCAQIPLPVNGFDHILDLPFVVEELNAVLNNLKLKSSPGLDNIDYKIISNLPNSARSFLLKLYNRIFANQIIPLEWTQYLVFFILKDAEALKFRPISLASCLFKIMERLIANRLDWFVEYKEILPRSQFGFRKNKSCIDNLAILHSEILIAFKKERALPAAFLDIKSAYDNVLPNILIPKLIDLGVSPNVIAFIQNATYTRQVHCRFEDIDEIFLTSKGLPQRSVLSPLLYNIYVSEIESKCVGDCKIIQFADDIAIFWATGNLRQDINQLNLSLENVSEELSSIGLDLSTEKTKFCLFKRSFRSCMERNPQLFLNGGVIRPSPKVKFLGLLFSPNLSWGAHVDNLWRKCQCPLKILSCLTHTWWGADPHLLKIIYNALVKSRLDYGCFILNGLSRNQRIKLDRIQYKALRIVLGLRKSTPTNFILAEAKEPPLFLRSKFLCSNYISRVYSQSDHPIIPTLNSLQNLLENPTQVDCVGSSLILDSYIEVSYLSLFIESKSRPLCYNFPYSSLIFSPETNLEDGIKFDRSVNGQRLFCDIFEEERASSYCLYTDGSRNDESDHSGFSVVSEDGSLVRKFRSLGFVSIFTLEAMAILCAVKEIERVEGERFTIFSDSKSVIVALANPKLSGRTSFLILEIKHCTADLLKAGKRVKFIWIPSHCGIVGNERADVAAKEAICSGTDSPFNVSSRDLRIKWKKPLFCFL</sequence>
<dbReference type="GO" id="GO:0003676">
    <property type="term" value="F:nucleic acid binding"/>
    <property type="evidence" value="ECO:0007669"/>
    <property type="project" value="InterPro"/>
</dbReference>
<dbReference type="InterPro" id="IPR002156">
    <property type="entry name" value="RNaseH_domain"/>
</dbReference>
<name>A0A0J7KR27_LASNI</name>
<dbReference type="SUPFAM" id="SSF56672">
    <property type="entry name" value="DNA/RNA polymerases"/>
    <property type="match status" value="1"/>
</dbReference>
<dbReference type="InterPro" id="IPR043502">
    <property type="entry name" value="DNA/RNA_pol_sf"/>
</dbReference>
<dbReference type="Gene3D" id="3.60.10.10">
    <property type="entry name" value="Endonuclease/exonuclease/phosphatase"/>
    <property type="match status" value="1"/>
</dbReference>
<dbReference type="OrthoDB" id="7701509at2759"/>
<dbReference type="STRING" id="67767.A0A0J7KR27"/>
<gene>
    <name evidence="3" type="ORF">RF55_7286</name>
</gene>
<dbReference type="EMBL" id="LBMM01004215">
    <property type="protein sequence ID" value="KMQ92689.1"/>
    <property type="molecule type" value="Genomic_DNA"/>
</dbReference>
<dbReference type="InterPro" id="IPR036397">
    <property type="entry name" value="RNaseH_sf"/>
</dbReference>
<feature type="domain" description="Reverse transcriptase" evidence="1">
    <location>
        <begin position="474"/>
        <end position="742"/>
    </location>
</feature>
<evidence type="ECO:0000259" key="2">
    <source>
        <dbReference type="PROSITE" id="PS50879"/>
    </source>
</evidence>
<dbReference type="SUPFAM" id="SSF53098">
    <property type="entry name" value="Ribonuclease H-like"/>
    <property type="match status" value="1"/>
</dbReference>
<dbReference type="PANTHER" id="PTHR36688">
    <property type="entry name" value="ENDO/EXONUCLEASE/PHOSPHATASE DOMAIN-CONTAINING PROTEIN"/>
    <property type="match status" value="1"/>
</dbReference>
<dbReference type="CDD" id="cd09276">
    <property type="entry name" value="Rnase_HI_RT_non_LTR"/>
    <property type="match status" value="1"/>
</dbReference>
<dbReference type="InterPro" id="IPR000477">
    <property type="entry name" value="RT_dom"/>
</dbReference>
<dbReference type="PROSITE" id="PS50879">
    <property type="entry name" value="RNASE_H_1"/>
    <property type="match status" value="1"/>
</dbReference>
<dbReference type="CDD" id="cd01650">
    <property type="entry name" value="RT_nLTR_like"/>
    <property type="match status" value="1"/>
</dbReference>
<feature type="domain" description="RNase H type-1" evidence="2">
    <location>
        <begin position="953"/>
        <end position="1087"/>
    </location>
</feature>
<evidence type="ECO:0000313" key="4">
    <source>
        <dbReference type="Proteomes" id="UP000036403"/>
    </source>
</evidence>
<dbReference type="GO" id="GO:0042575">
    <property type="term" value="C:DNA polymerase complex"/>
    <property type="evidence" value="ECO:0007669"/>
    <property type="project" value="UniProtKB-ARBA"/>
</dbReference>
<reference evidence="3 4" key="1">
    <citation type="submission" date="2015-04" db="EMBL/GenBank/DDBJ databases">
        <title>Lasius niger genome sequencing.</title>
        <authorList>
            <person name="Konorov E.A."/>
            <person name="Nikitin M.A."/>
            <person name="Kirill M.V."/>
            <person name="Chang P."/>
        </authorList>
    </citation>
    <scope>NUCLEOTIDE SEQUENCE [LARGE SCALE GENOMIC DNA]</scope>
    <source>
        <tissue evidence="3">Whole</tissue>
    </source>
</reference>
<dbReference type="Pfam" id="PF00075">
    <property type="entry name" value="RNase_H"/>
    <property type="match status" value="1"/>
</dbReference>
<dbReference type="InterPro" id="IPR036691">
    <property type="entry name" value="Endo/exonu/phosph_ase_sf"/>
</dbReference>
<dbReference type="GO" id="GO:0004523">
    <property type="term" value="F:RNA-DNA hybrid ribonuclease activity"/>
    <property type="evidence" value="ECO:0007669"/>
    <property type="project" value="InterPro"/>
</dbReference>
<evidence type="ECO:0000259" key="1">
    <source>
        <dbReference type="PROSITE" id="PS50878"/>
    </source>
</evidence>
<accession>A0A0J7KR27</accession>
<proteinExistence type="predicted"/>
<evidence type="ECO:0000313" key="3">
    <source>
        <dbReference type="EMBL" id="KMQ92689.1"/>
    </source>
</evidence>